<sequence length="89" mass="9812">MGRRDVDPAERKQGRRKRVAVRSNEHCGVARGPWSTVVGNSGDQWQSMATWLQEAASATNDDADDNCSEDGEKLQQGDRCNGDDDDDCN</sequence>
<protein>
    <submittedName>
        <fullName evidence="2">Uncharacterized protein</fullName>
    </submittedName>
</protein>
<comment type="caution">
    <text evidence="2">The sequence shown here is derived from an EMBL/GenBank/DDBJ whole genome shotgun (WGS) entry which is preliminary data.</text>
</comment>
<feature type="region of interest" description="Disordered" evidence="1">
    <location>
        <begin position="55"/>
        <end position="89"/>
    </location>
</feature>
<dbReference type="EMBL" id="AMZH03006515">
    <property type="protein sequence ID" value="RRT63633.1"/>
    <property type="molecule type" value="Genomic_DNA"/>
</dbReference>
<evidence type="ECO:0000313" key="2">
    <source>
        <dbReference type="EMBL" id="RRT63633.1"/>
    </source>
</evidence>
<name>A0A426ZI06_ENSVE</name>
<organism evidence="2 3">
    <name type="scientific">Ensete ventricosum</name>
    <name type="common">Abyssinian banana</name>
    <name type="synonym">Musa ensete</name>
    <dbReference type="NCBI Taxonomy" id="4639"/>
    <lineage>
        <taxon>Eukaryota</taxon>
        <taxon>Viridiplantae</taxon>
        <taxon>Streptophyta</taxon>
        <taxon>Embryophyta</taxon>
        <taxon>Tracheophyta</taxon>
        <taxon>Spermatophyta</taxon>
        <taxon>Magnoliopsida</taxon>
        <taxon>Liliopsida</taxon>
        <taxon>Zingiberales</taxon>
        <taxon>Musaceae</taxon>
        <taxon>Ensete</taxon>
    </lineage>
</organism>
<proteinExistence type="predicted"/>
<accession>A0A426ZI06</accession>
<feature type="compositionally biased region" description="Basic and acidic residues" evidence="1">
    <location>
        <begin position="1"/>
        <end position="12"/>
    </location>
</feature>
<dbReference type="AlphaFoldDB" id="A0A426ZI06"/>
<evidence type="ECO:0000256" key="1">
    <source>
        <dbReference type="SAM" id="MobiDB-lite"/>
    </source>
</evidence>
<feature type="region of interest" description="Disordered" evidence="1">
    <location>
        <begin position="1"/>
        <end position="41"/>
    </location>
</feature>
<reference evidence="2 3" key="1">
    <citation type="journal article" date="2014" name="Agronomy (Basel)">
        <title>A Draft Genome Sequence for Ensete ventricosum, the Drought-Tolerant Tree Against Hunger.</title>
        <authorList>
            <person name="Harrison J."/>
            <person name="Moore K.A."/>
            <person name="Paszkiewicz K."/>
            <person name="Jones T."/>
            <person name="Grant M."/>
            <person name="Ambacheew D."/>
            <person name="Muzemil S."/>
            <person name="Studholme D.J."/>
        </authorList>
    </citation>
    <scope>NUCLEOTIDE SEQUENCE [LARGE SCALE GENOMIC DNA]</scope>
</reference>
<feature type="compositionally biased region" description="Basic and acidic residues" evidence="1">
    <location>
        <begin position="70"/>
        <end position="82"/>
    </location>
</feature>
<evidence type="ECO:0000313" key="3">
    <source>
        <dbReference type="Proteomes" id="UP000287651"/>
    </source>
</evidence>
<gene>
    <name evidence="2" type="ORF">B296_00042527</name>
</gene>
<dbReference type="Proteomes" id="UP000287651">
    <property type="component" value="Unassembled WGS sequence"/>
</dbReference>